<evidence type="ECO:0000313" key="6">
    <source>
        <dbReference type="EMBL" id="MUK45820.1"/>
    </source>
</evidence>
<keyword evidence="4" id="KW-0472">Membrane</keyword>
<dbReference type="SUPFAM" id="SSF53448">
    <property type="entry name" value="Nucleotide-diphospho-sugar transferases"/>
    <property type="match status" value="1"/>
</dbReference>
<gene>
    <name evidence="6" type="ORF">GNP77_10555</name>
</gene>
<reference evidence="6 7" key="1">
    <citation type="submission" date="2019-11" db="EMBL/GenBank/DDBJ databases">
        <title>Using colonization assays and comparative genomics to discover symbiosis behaviors and factors in Vibrio fischeri.</title>
        <authorList>
            <person name="Bongrand C."/>
            <person name="Moriano-Gutierrez S."/>
            <person name="Arevalo P."/>
            <person name="Mcfall-Ngai M."/>
            <person name="Visick K."/>
            <person name="Polz M.F."/>
            <person name="Ruby E.G."/>
        </authorList>
    </citation>
    <scope>NUCLEOTIDE SEQUENCE [LARGE SCALE GENOMIC DNA]</scope>
    <source>
        <strain evidence="7">emors.3.2</strain>
    </source>
</reference>
<dbReference type="Pfam" id="PF00535">
    <property type="entry name" value="Glycos_transf_2"/>
    <property type="match status" value="1"/>
</dbReference>
<dbReference type="RefSeq" id="WP_155657943.1">
    <property type="nucleotide sequence ID" value="NZ_WOBO01000011.1"/>
</dbReference>
<evidence type="ECO:0000256" key="3">
    <source>
        <dbReference type="ARBA" id="ARBA00022679"/>
    </source>
</evidence>
<dbReference type="InterPro" id="IPR001173">
    <property type="entry name" value="Glyco_trans_2-like"/>
</dbReference>
<accession>A0A6N3Z574</accession>
<feature type="transmembrane region" description="Helical" evidence="4">
    <location>
        <begin position="352"/>
        <end position="378"/>
    </location>
</feature>
<comment type="similarity">
    <text evidence="1">Belongs to the glycosyltransferase 2 family.</text>
</comment>
<dbReference type="AlphaFoldDB" id="A0A6N3Z574"/>
<evidence type="ECO:0000313" key="7">
    <source>
        <dbReference type="Proteomes" id="UP000435323"/>
    </source>
</evidence>
<comment type="caution">
    <text evidence="6">The sequence shown here is derived from an EMBL/GenBank/DDBJ whole genome shotgun (WGS) entry which is preliminary data.</text>
</comment>
<evidence type="ECO:0000256" key="1">
    <source>
        <dbReference type="ARBA" id="ARBA00006739"/>
    </source>
</evidence>
<feature type="transmembrane region" description="Helical" evidence="4">
    <location>
        <begin position="25"/>
        <end position="47"/>
    </location>
</feature>
<keyword evidence="4" id="KW-0812">Transmembrane</keyword>
<sequence>MAEFQYILYLITGTLTTYWELMLTFLPILLLVEVPLLLLIFIGILHWSWGANEVRKHAHPSISFIVTCYAEGKEIEKTIATLVEQIYPNHIEILVVIDGAKENKETYRTAISLIKKYKNIPNKTIKILPKWQRGGRVSTLNAGLSEAKYELVINVDGDTSFDNNMALKMARTFANPNVIACGGALRVRNRESSFWTKMQSLEYMMSMQSSKTGMATWGLLNNISGAFGGFRRSVLKQVGGWNTHTAEDLDLTIRLKQYKKRYPGTRLNFSPRAIGHTDVPDTFKGLMSQRLRWDGDLLFVYLRKHKHGLRPKLYGWGSFGYTLVYGVLQAVLLPVLMTLFNFYIFIFYPTTVVLAVLSCLYVIYLVFIVTTFLIYLSLISERIQEDREMLLWLLIYPFYALFMRFVTAFAMINEIVRRSHEESSMAPWWVLKRGKRF</sequence>
<keyword evidence="4" id="KW-1133">Transmembrane helix</keyword>
<keyword evidence="2" id="KW-0328">Glycosyltransferase</keyword>
<feature type="domain" description="Glycosyltransferase 2-like" evidence="5">
    <location>
        <begin position="63"/>
        <end position="238"/>
    </location>
</feature>
<feature type="transmembrane region" description="Helical" evidence="4">
    <location>
        <begin position="313"/>
        <end position="346"/>
    </location>
</feature>
<dbReference type="PANTHER" id="PTHR43630">
    <property type="entry name" value="POLY-BETA-1,6-N-ACETYL-D-GLUCOSAMINE SYNTHASE"/>
    <property type="match status" value="1"/>
</dbReference>
<evidence type="ECO:0000256" key="4">
    <source>
        <dbReference type="SAM" id="Phobius"/>
    </source>
</evidence>
<keyword evidence="3 6" id="KW-0808">Transferase</keyword>
<dbReference type="PANTHER" id="PTHR43630:SF1">
    <property type="entry name" value="POLY-BETA-1,6-N-ACETYL-D-GLUCOSAMINE SYNTHASE"/>
    <property type="match status" value="1"/>
</dbReference>
<evidence type="ECO:0000256" key="2">
    <source>
        <dbReference type="ARBA" id="ARBA00022676"/>
    </source>
</evidence>
<feature type="transmembrane region" description="Helical" evidence="4">
    <location>
        <begin position="390"/>
        <end position="412"/>
    </location>
</feature>
<dbReference type="EMBL" id="WOBO01000011">
    <property type="protein sequence ID" value="MUK45820.1"/>
    <property type="molecule type" value="Genomic_DNA"/>
</dbReference>
<proteinExistence type="inferred from homology"/>
<evidence type="ECO:0000259" key="5">
    <source>
        <dbReference type="Pfam" id="PF00535"/>
    </source>
</evidence>
<organism evidence="6 7">
    <name type="scientific">Aliivibrio fischeri</name>
    <name type="common">Vibrio fischeri</name>
    <dbReference type="NCBI Taxonomy" id="668"/>
    <lineage>
        <taxon>Bacteria</taxon>
        <taxon>Pseudomonadati</taxon>
        <taxon>Pseudomonadota</taxon>
        <taxon>Gammaproteobacteria</taxon>
        <taxon>Vibrionales</taxon>
        <taxon>Vibrionaceae</taxon>
        <taxon>Aliivibrio</taxon>
    </lineage>
</organism>
<dbReference type="GO" id="GO:0016757">
    <property type="term" value="F:glycosyltransferase activity"/>
    <property type="evidence" value="ECO:0007669"/>
    <property type="project" value="UniProtKB-KW"/>
</dbReference>
<dbReference type="Proteomes" id="UP000435323">
    <property type="component" value="Unassembled WGS sequence"/>
</dbReference>
<name>A0A6N3Z574_ALIFS</name>
<dbReference type="CDD" id="cd06423">
    <property type="entry name" value="CESA_like"/>
    <property type="match status" value="1"/>
</dbReference>
<dbReference type="InterPro" id="IPR029044">
    <property type="entry name" value="Nucleotide-diphossugar_trans"/>
</dbReference>
<protein>
    <submittedName>
        <fullName evidence="6">Glycosyltransferase</fullName>
    </submittedName>
</protein>
<dbReference type="Gene3D" id="3.90.550.10">
    <property type="entry name" value="Spore Coat Polysaccharide Biosynthesis Protein SpsA, Chain A"/>
    <property type="match status" value="1"/>
</dbReference>